<keyword evidence="2" id="KW-0012">Acyltransferase</keyword>
<accession>A0A6S5CBN9</accession>
<dbReference type="InterPro" id="IPR016181">
    <property type="entry name" value="Acyl_CoA_acyltransferase"/>
</dbReference>
<dbReference type="InterPro" id="IPR000182">
    <property type="entry name" value="GNAT_dom"/>
</dbReference>
<dbReference type="InterPro" id="IPR050832">
    <property type="entry name" value="Bact_Acetyltransf"/>
</dbReference>
<feature type="domain" description="N-acetyltransferase" evidence="3">
    <location>
        <begin position="3"/>
        <end position="157"/>
    </location>
</feature>
<name>A0A6S5CBN9_AERVE</name>
<evidence type="ECO:0000313" key="4">
    <source>
        <dbReference type="EMBL" id="BBR41552.1"/>
    </source>
</evidence>
<reference evidence="4 5" key="1">
    <citation type="submission" date="2019-12" db="EMBL/GenBank/DDBJ databases">
        <title>complete genome sequences of Aeromonas veronii str. WP3-W19-ESBL-03 isolated from wastewater treatment plant effluent.</title>
        <authorList>
            <person name="Sekizuka T."/>
            <person name="Itokawa K."/>
            <person name="Yatsu K."/>
            <person name="Inamine Y."/>
            <person name="Kuroda M."/>
        </authorList>
    </citation>
    <scope>NUCLEOTIDE SEQUENCE [LARGE SCALE GENOMIC DNA]</scope>
    <source>
        <strain evidence="4 5">WP3-W19-ESBL-03</strain>
    </source>
</reference>
<dbReference type="EMBL" id="AP022038">
    <property type="protein sequence ID" value="BBR41552.1"/>
    <property type="molecule type" value="Genomic_DNA"/>
</dbReference>
<evidence type="ECO:0000256" key="2">
    <source>
        <dbReference type="ARBA" id="ARBA00023315"/>
    </source>
</evidence>
<dbReference type="PANTHER" id="PTHR43877:SF2">
    <property type="entry name" value="AMINOALKYLPHOSPHONATE N-ACETYLTRANSFERASE-RELATED"/>
    <property type="match status" value="1"/>
</dbReference>
<keyword evidence="1 4" id="KW-0808">Transferase</keyword>
<dbReference type="AlphaFoldDB" id="A0A6S5CBN9"/>
<dbReference type="SUPFAM" id="SSF55729">
    <property type="entry name" value="Acyl-CoA N-acyltransferases (Nat)"/>
    <property type="match status" value="1"/>
</dbReference>
<dbReference type="PROSITE" id="PS51186">
    <property type="entry name" value="GNAT"/>
    <property type="match status" value="1"/>
</dbReference>
<dbReference type="Pfam" id="PF00583">
    <property type="entry name" value="Acetyltransf_1"/>
    <property type="match status" value="1"/>
</dbReference>
<evidence type="ECO:0000259" key="3">
    <source>
        <dbReference type="PROSITE" id="PS51186"/>
    </source>
</evidence>
<sequence length="165" mass="18089">MQITIRHAEPADAPALRDLYAMPNAQAGTLHLPMSPLSQWQKRLESDSVVALVADVDGLLVGQLSLLVESNPRRKHVACIGMGVRDDWAGKGVGSALMAAALDLADNWLNLHRIELTVYTDNEAAQALYRKFGFTQEGLARDYAFRQGRYVDVFHMARVAGGASR</sequence>
<dbReference type="GO" id="GO:0016747">
    <property type="term" value="F:acyltransferase activity, transferring groups other than amino-acyl groups"/>
    <property type="evidence" value="ECO:0007669"/>
    <property type="project" value="InterPro"/>
</dbReference>
<dbReference type="RefSeq" id="WP_182938425.1">
    <property type="nucleotide sequence ID" value="NZ_AP022038.1"/>
</dbReference>
<protein>
    <submittedName>
        <fullName evidence="4">Acetyltransferase</fullName>
    </submittedName>
</protein>
<gene>
    <name evidence="4" type="ORF">WP3W19E03_40770</name>
</gene>
<organism evidence="4 5">
    <name type="scientific">Aeromonas veronii</name>
    <dbReference type="NCBI Taxonomy" id="654"/>
    <lineage>
        <taxon>Bacteria</taxon>
        <taxon>Pseudomonadati</taxon>
        <taxon>Pseudomonadota</taxon>
        <taxon>Gammaproteobacteria</taxon>
        <taxon>Aeromonadales</taxon>
        <taxon>Aeromonadaceae</taxon>
        <taxon>Aeromonas</taxon>
    </lineage>
</organism>
<proteinExistence type="predicted"/>
<evidence type="ECO:0000256" key="1">
    <source>
        <dbReference type="ARBA" id="ARBA00022679"/>
    </source>
</evidence>
<dbReference type="Proteomes" id="UP000515442">
    <property type="component" value="Chromosome"/>
</dbReference>
<dbReference type="Gene3D" id="3.40.630.30">
    <property type="match status" value="1"/>
</dbReference>
<dbReference type="PANTHER" id="PTHR43877">
    <property type="entry name" value="AMINOALKYLPHOSPHONATE N-ACETYLTRANSFERASE-RELATED-RELATED"/>
    <property type="match status" value="1"/>
</dbReference>
<evidence type="ECO:0000313" key="5">
    <source>
        <dbReference type="Proteomes" id="UP000515442"/>
    </source>
</evidence>